<evidence type="ECO:0000256" key="11">
    <source>
        <dbReference type="ARBA" id="ARBA00023211"/>
    </source>
</evidence>
<dbReference type="CDD" id="cd01087">
    <property type="entry name" value="Prolidase"/>
    <property type="match status" value="1"/>
</dbReference>
<dbReference type="Pfam" id="PF00557">
    <property type="entry name" value="Peptidase_M24"/>
    <property type="match status" value="1"/>
</dbReference>
<dbReference type="PROSITE" id="PS00491">
    <property type="entry name" value="PROLINE_PEPTIDASE"/>
    <property type="match status" value="1"/>
</dbReference>
<dbReference type="Gene3D" id="3.90.230.10">
    <property type="entry name" value="Creatinase/methionine aminopeptidase superfamily"/>
    <property type="match status" value="1"/>
</dbReference>
<feature type="domain" description="Aminopeptidase P N-terminal" evidence="16">
    <location>
        <begin position="101"/>
        <end position="232"/>
    </location>
</feature>
<feature type="compositionally biased region" description="Basic and acidic residues" evidence="15">
    <location>
        <begin position="1"/>
        <end position="10"/>
    </location>
</feature>
<evidence type="ECO:0000256" key="1">
    <source>
        <dbReference type="ARBA" id="ARBA00001424"/>
    </source>
</evidence>
<keyword evidence="10" id="KW-0482">Metalloprotease</keyword>
<dbReference type="GO" id="GO:0070006">
    <property type="term" value="F:metalloaminopeptidase activity"/>
    <property type="evidence" value="ECO:0007669"/>
    <property type="project" value="InterPro"/>
</dbReference>
<reference evidence="17" key="1">
    <citation type="submission" date="2022-07" db="EMBL/GenBank/DDBJ databases">
        <title>Fungi with potential for degradation of polypropylene.</title>
        <authorList>
            <person name="Gostincar C."/>
        </authorList>
    </citation>
    <scope>NUCLEOTIDE SEQUENCE</scope>
    <source>
        <strain evidence="17">EXF-13287</strain>
    </source>
</reference>
<comment type="similarity">
    <text evidence="4 14">Belongs to the peptidase M24B family.</text>
</comment>
<dbReference type="EC" id="3.4.11.9" evidence="5"/>
<dbReference type="SUPFAM" id="SSF55920">
    <property type="entry name" value="Creatinase/aminopeptidase"/>
    <property type="match status" value="1"/>
</dbReference>
<protein>
    <recommendedName>
        <fullName evidence="5">Xaa-Pro aminopeptidase</fullName>
        <ecNumber evidence="5">3.4.11.9</ecNumber>
    </recommendedName>
    <alternativeName>
        <fullName evidence="12">Aminoacylproline aminopeptidase</fullName>
    </alternativeName>
    <alternativeName>
        <fullName evidence="13">Prolidase</fullName>
    </alternativeName>
</protein>
<dbReference type="GO" id="GO:0030145">
    <property type="term" value="F:manganese ion binding"/>
    <property type="evidence" value="ECO:0007669"/>
    <property type="project" value="InterPro"/>
</dbReference>
<dbReference type="InterPro" id="IPR007865">
    <property type="entry name" value="Aminopep_P_N"/>
</dbReference>
<evidence type="ECO:0000256" key="8">
    <source>
        <dbReference type="ARBA" id="ARBA00022723"/>
    </source>
</evidence>
<evidence type="ECO:0000256" key="10">
    <source>
        <dbReference type="ARBA" id="ARBA00023049"/>
    </source>
</evidence>
<dbReference type="InterPro" id="IPR029149">
    <property type="entry name" value="Creatin/AminoP/Spt16_N"/>
</dbReference>
<keyword evidence="7" id="KW-0645">Protease</keyword>
<dbReference type="PANTHER" id="PTHR43226:SF3">
    <property type="entry name" value="XAA-PRO AMINOPEPTIDASE AN0832-RELATED"/>
    <property type="match status" value="1"/>
</dbReference>
<dbReference type="Pfam" id="PF05195">
    <property type="entry name" value="AMP_N"/>
    <property type="match status" value="1"/>
</dbReference>
<organism evidence="17 18">
    <name type="scientific">Coniochaeta hoffmannii</name>
    <dbReference type="NCBI Taxonomy" id="91930"/>
    <lineage>
        <taxon>Eukaryota</taxon>
        <taxon>Fungi</taxon>
        <taxon>Dikarya</taxon>
        <taxon>Ascomycota</taxon>
        <taxon>Pezizomycotina</taxon>
        <taxon>Sordariomycetes</taxon>
        <taxon>Sordariomycetidae</taxon>
        <taxon>Coniochaetales</taxon>
        <taxon>Coniochaetaceae</taxon>
        <taxon>Coniochaeta</taxon>
    </lineage>
</organism>
<dbReference type="Gene3D" id="3.40.350.10">
    <property type="entry name" value="Creatinase/prolidase N-terminal domain"/>
    <property type="match status" value="1"/>
</dbReference>
<accession>A0AA38VDM0</accession>
<evidence type="ECO:0000256" key="15">
    <source>
        <dbReference type="SAM" id="MobiDB-lite"/>
    </source>
</evidence>
<proteinExistence type="inferred from homology"/>
<evidence type="ECO:0000256" key="6">
    <source>
        <dbReference type="ARBA" id="ARBA00022438"/>
    </source>
</evidence>
<dbReference type="EMBL" id="JANBVN010000220">
    <property type="protein sequence ID" value="KAJ9132323.1"/>
    <property type="molecule type" value="Genomic_DNA"/>
</dbReference>
<name>A0AA38VDM0_9PEZI</name>
<dbReference type="PANTHER" id="PTHR43226">
    <property type="entry name" value="XAA-PRO AMINOPEPTIDASE 3"/>
    <property type="match status" value="1"/>
</dbReference>
<dbReference type="InterPro" id="IPR036005">
    <property type="entry name" value="Creatinase/aminopeptidase-like"/>
</dbReference>
<keyword evidence="6" id="KW-0031">Aminopeptidase</keyword>
<dbReference type="InterPro" id="IPR052433">
    <property type="entry name" value="X-Pro_dipept-like"/>
</dbReference>
<comment type="function">
    <text evidence="3">Catalyzes the removal of a penultimate prolyl residue from the N-termini of peptides.</text>
</comment>
<comment type="caution">
    <text evidence="17">The sequence shown here is derived from an EMBL/GenBank/DDBJ whole genome shotgun (WGS) entry which is preliminary data.</text>
</comment>
<dbReference type="AlphaFoldDB" id="A0AA38VDM0"/>
<dbReference type="GO" id="GO:0006508">
    <property type="term" value="P:proteolysis"/>
    <property type="evidence" value="ECO:0007669"/>
    <property type="project" value="UniProtKB-KW"/>
</dbReference>
<evidence type="ECO:0000313" key="18">
    <source>
        <dbReference type="Proteomes" id="UP001174691"/>
    </source>
</evidence>
<keyword evidence="8 14" id="KW-0479">Metal-binding</keyword>
<feature type="compositionally biased region" description="Polar residues" evidence="15">
    <location>
        <begin position="17"/>
        <end position="27"/>
    </location>
</feature>
<sequence>MDRLPARYEAEDGVWSDTASSPETSGDGTEFNHDLVLVDEFDALSIELKGLAAGRVAVPSSGDASPAAAAAMLAAQAAPSALRKVADPSSELKQAPELGKYPAHDHARKVAKELGVVKGLIYLPGQVSQHYEDSDQGPTFHQRRYFYYITGADIPNCAVTYDIARDNLILWIPYIEPRQALYFGSPPSPEVLKSRSHLSDVRYTTELPRYLRTYLSSAANPHRCRGGGSPAPTTIFILHRDQVPPVDYDRAAGVVVLDSTRLQPSMDAARVLKTPYEIAAIRRANAVSSAAHRALLPRLRHMTNERELEAFFRAYCLAAGGAKRQAYPVIVGSGPNAATLHYDSNDEALAGRQLVVLDAGCEWLLYASDVTRTLPITGKLTPEARSIYSIVERMQEACIAAVRPGVPYYRLHLAAAMIAVEGLLALGVLENGTAREIFARGTVSAFFPHGLGHHVGLDVHDVSGREALMLGGGGAAAATGGRRRGGAAGKREWVTAETMGVLCRDGQTVSPPYKGRQRLAENMVVTIEPGIYFSRQYIETLYLNHPTHSKYIDRDVLERYYPVGGVRIEDDILVTKDGYENLTTAPKGEEAFRIINGEES</sequence>
<dbReference type="Proteomes" id="UP001174691">
    <property type="component" value="Unassembled WGS sequence"/>
</dbReference>
<evidence type="ECO:0000256" key="7">
    <source>
        <dbReference type="ARBA" id="ARBA00022670"/>
    </source>
</evidence>
<evidence type="ECO:0000256" key="9">
    <source>
        <dbReference type="ARBA" id="ARBA00022801"/>
    </source>
</evidence>
<evidence type="ECO:0000256" key="5">
    <source>
        <dbReference type="ARBA" id="ARBA00012574"/>
    </source>
</evidence>
<gene>
    <name evidence="17" type="ORF">NKR19_g9343</name>
</gene>
<dbReference type="SUPFAM" id="SSF53092">
    <property type="entry name" value="Creatinase/prolidase N-terminal domain"/>
    <property type="match status" value="1"/>
</dbReference>
<evidence type="ECO:0000313" key="17">
    <source>
        <dbReference type="EMBL" id="KAJ9132323.1"/>
    </source>
</evidence>
<evidence type="ECO:0000256" key="3">
    <source>
        <dbReference type="ARBA" id="ARBA00002443"/>
    </source>
</evidence>
<dbReference type="InterPro" id="IPR000994">
    <property type="entry name" value="Pept_M24"/>
</dbReference>
<evidence type="ECO:0000256" key="14">
    <source>
        <dbReference type="RuleBase" id="RU000590"/>
    </source>
</evidence>
<dbReference type="SMART" id="SM01011">
    <property type="entry name" value="AMP_N"/>
    <property type="match status" value="1"/>
</dbReference>
<evidence type="ECO:0000256" key="2">
    <source>
        <dbReference type="ARBA" id="ARBA00001936"/>
    </source>
</evidence>
<comment type="catalytic activity">
    <reaction evidence="1">
        <text>Release of any N-terminal amino acid, including proline, that is linked to proline, even from a dipeptide or tripeptide.</text>
        <dbReference type="EC" id="3.4.11.9"/>
    </reaction>
</comment>
<evidence type="ECO:0000256" key="13">
    <source>
        <dbReference type="ARBA" id="ARBA00032413"/>
    </source>
</evidence>
<evidence type="ECO:0000259" key="16">
    <source>
        <dbReference type="SMART" id="SM01011"/>
    </source>
</evidence>
<evidence type="ECO:0000256" key="12">
    <source>
        <dbReference type="ARBA" id="ARBA00030849"/>
    </source>
</evidence>
<dbReference type="InterPro" id="IPR001131">
    <property type="entry name" value="Peptidase_M24B_aminopep-P_CS"/>
</dbReference>
<evidence type="ECO:0000256" key="4">
    <source>
        <dbReference type="ARBA" id="ARBA00008766"/>
    </source>
</evidence>
<comment type="cofactor">
    <cofactor evidence="2">
        <name>Mn(2+)</name>
        <dbReference type="ChEBI" id="CHEBI:29035"/>
    </cofactor>
</comment>
<keyword evidence="11" id="KW-0464">Manganese</keyword>
<keyword evidence="9" id="KW-0378">Hydrolase</keyword>
<feature type="region of interest" description="Disordered" evidence="15">
    <location>
        <begin position="1"/>
        <end position="30"/>
    </location>
</feature>
<keyword evidence="18" id="KW-1185">Reference proteome</keyword>